<proteinExistence type="predicted"/>
<evidence type="ECO:0000313" key="5">
    <source>
        <dbReference type="Proteomes" id="UP000663852"/>
    </source>
</evidence>
<dbReference type="Proteomes" id="UP000663828">
    <property type="component" value="Unassembled WGS sequence"/>
</dbReference>
<dbReference type="Proteomes" id="UP000663852">
    <property type="component" value="Unassembled WGS sequence"/>
</dbReference>
<dbReference type="SUPFAM" id="SSF52047">
    <property type="entry name" value="RNI-like"/>
    <property type="match status" value="1"/>
</dbReference>
<evidence type="ECO:0000313" key="2">
    <source>
        <dbReference type="EMBL" id="CAF1271685.1"/>
    </source>
</evidence>
<dbReference type="PROSITE" id="PS50181">
    <property type="entry name" value="FBOX"/>
    <property type="match status" value="1"/>
</dbReference>
<evidence type="ECO:0000313" key="3">
    <source>
        <dbReference type="EMBL" id="CAF1335612.1"/>
    </source>
</evidence>
<dbReference type="Gene3D" id="3.80.10.10">
    <property type="entry name" value="Ribonuclease Inhibitor"/>
    <property type="match status" value="1"/>
</dbReference>
<dbReference type="EMBL" id="CAJNOR010002275">
    <property type="protein sequence ID" value="CAF1271685.1"/>
    <property type="molecule type" value="Genomic_DNA"/>
</dbReference>
<name>A0A815G7N9_ADIRI</name>
<dbReference type="EMBL" id="CAJNOJ010000249">
    <property type="protein sequence ID" value="CAF1335612.1"/>
    <property type="molecule type" value="Genomic_DNA"/>
</dbReference>
<evidence type="ECO:0000313" key="4">
    <source>
        <dbReference type="Proteomes" id="UP000663828"/>
    </source>
</evidence>
<protein>
    <recommendedName>
        <fullName evidence="1">F-box domain-containing protein</fullName>
    </recommendedName>
</protein>
<feature type="domain" description="F-box" evidence="1">
    <location>
        <begin position="1"/>
        <end position="45"/>
    </location>
</feature>
<evidence type="ECO:0000259" key="1">
    <source>
        <dbReference type="PROSITE" id="PS50181"/>
    </source>
</evidence>
<dbReference type="AlphaFoldDB" id="A0A815G7N9"/>
<gene>
    <name evidence="3" type="ORF">EDS130_LOCUS32440</name>
    <name evidence="2" type="ORF">XAT740_LOCUS27330</name>
</gene>
<comment type="caution">
    <text evidence="3">The sequence shown here is derived from an EMBL/GenBank/DDBJ whole genome shotgun (WGS) entry which is preliminary data.</text>
</comment>
<accession>A0A815G7N9</accession>
<dbReference type="InterPro" id="IPR001810">
    <property type="entry name" value="F-box_dom"/>
</dbReference>
<organism evidence="3 5">
    <name type="scientific">Adineta ricciae</name>
    <name type="common">Rotifer</name>
    <dbReference type="NCBI Taxonomy" id="249248"/>
    <lineage>
        <taxon>Eukaryota</taxon>
        <taxon>Metazoa</taxon>
        <taxon>Spiralia</taxon>
        <taxon>Gnathifera</taxon>
        <taxon>Rotifera</taxon>
        <taxon>Eurotatoria</taxon>
        <taxon>Bdelloidea</taxon>
        <taxon>Adinetida</taxon>
        <taxon>Adinetidae</taxon>
        <taxon>Adineta</taxon>
    </lineage>
</organism>
<dbReference type="InterPro" id="IPR032675">
    <property type="entry name" value="LRR_dom_sf"/>
</dbReference>
<sequence length="576" mass="67590">MKFEYLPNEILLDIFEYFHLRDLFQTFHNLNFRLNQLLYESFRSYSLDLRSISRYDFDIICQQYLPIILHKITSIHLADNDETPNLPQRFLSQSISVDQFTHLKSLSIHSIQSIDLIHQIIKQSQQVTHLKIIKCFCEYKDIQLINQIWSLPKLTFCHLDNLISKGVYFSELLTPSSTIKYLSIKNIICDFRSLSYVLQKTPSLQHLSTTIVCTEKFEKFPPPTNPLLTKLTLSYDGSIPSLMNLFQHMPLLRSLTISTSYLLLDGDEWQAILTDCLPQLKYFHFKMSFQFPQNYDTNDAADELLATYQSEFWIKKHQWHVQCDWNASDPFYGAILYTLPYAFHDYHYVNDSCSKSTLPNKIACQTHIHVKNLQCEHNILNHFIYSSTKFTNLSHLDLILPFNGEFLQNISTFTHLKSLDVTLLSSRDAYQQLQCLLNHTPHLYLLRFSHLSDMNEALFSLSNPSIRRLDFLNKQSMIYNWYFNTDECQALTNSILGRQCQTLIIDVQARNDVLDLVNNLTNLRSLIFQCKDDKGKQKLLSTVDDELIQWFHEHLPSTCTISRDAHISSIIQMWIR</sequence>
<reference evidence="3" key="1">
    <citation type="submission" date="2021-02" db="EMBL/GenBank/DDBJ databases">
        <authorList>
            <person name="Nowell W R."/>
        </authorList>
    </citation>
    <scope>NUCLEOTIDE SEQUENCE</scope>
</reference>
<dbReference type="OrthoDB" id="9977334at2759"/>
<keyword evidence="4" id="KW-1185">Reference proteome</keyword>